<dbReference type="SMART" id="SM00195">
    <property type="entry name" value="DSPc"/>
    <property type="match status" value="1"/>
</dbReference>
<evidence type="ECO:0000313" key="5">
    <source>
        <dbReference type="Proteomes" id="UP000283634"/>
    </source>
</evidence>
<dbReference type="PROSITE" id="PS50056">
    <property type="entry name" value="TYR_PHOSPHATASE_2"/>
    <property type="match status" value="1"/>
</dbReference>
<dbReference type="InterPro" id="IPR000387">
    <property type="entry name" value="Tyr_Pase_dom"/>
</dbReference>
<feature type="domain" description="Tyrosine-protein phosphatase" evidence="2">
    <location>
        <begin position="453"/>
        <end position="595"/>
    </location>
</feature>
<dbReference type="OrthoDB" id="165342at2759"/>
<dbReference type="InterPro" id="IPR020422">
    <property type="entry name" value="TYR_PHOSPHATASE_DUAL_dom"/>
</dbReference>
<dbReference type="PROSITE" id="PS50054">
    <property type="entry name" value="TYR_PHOSPHATASE_DUAL"/>
    <property type="match status" value="1"/>
</dbReference>
<name>A0A422NJU0_TRYRA</name>
<sequence>MGNTVCTDAVPLSLEDVLHSCPKSPTRCVAEVLSDSVIEKFTRYQHNFKAFVVCEGATGAAVRRVDPSQLSAQPFDLSQAKIKLEETAAYILLHVQCTPIATAGSDTLIPRGEEQSHRELDGTQNSSEEAPSWSRILTEVFTPRGLATAFATNIGKPSLFLPPSVSLTGGVISPTTVLHSAAASSRLDGLDFRFSIHILTGKKAHQLVASVALLHALRIEQSLMESDESVRRLFFNYRPSHGTLDIKTGFSACVPIGEVVSYRIFSHRSPIIEETRKNAILRILHGIHGKSFPAILATPSSACVSFSRCSTPRGVFTTTTTSYSAHTQAFMSSLASVTPLYSHRNSGLDIPRLRFAAGAARRSAVDLPRSAPPQYGSTMTPPWTQHEGASAGSNASSTRTPRAFATPPIFPVISSLRLNEALNGRATAEVNTEGDEIRMTEERMQKLKAAAPEATEVLPWLFVGGEEAAGDRGQLLSKGITNIVNTVAFSVGNVHSDVFQYLGLYLSDSPDEPIFSLFPIVIRFVEETRLKGGKTFIHCHQGVSRSCSFVIAYVMWHQGLCYDRAFEFVRARRNVCSPNTGFYVNLLLWEKQMVAPIFNKVYAYVPYTEYMFPFSFRLALTFRPHENTHNNDDDSHVVNFLARVVHHTDESYTMDPRLSYGILLGERLPQSGSPVTPIFSYFFAGSDCNAIVQQEAKEDWNAFLRYNFYQGQRRRSTNNKGEIVTYAPIPPIGQATECLQSIQDVEDVIQEQVFNRKCAASSGVRFPRLVLAQIECWDKLLAHENMMDRLSNHLSEQQHVKVTSLKRKRIREEERRCLSNVLPAGGTPRISSNKSAGARSNTMATPTAPTSAVVAGAAAVDSASSATPLSTPPLVTTTTTKSAATDGRAAVSHVRTYSAPHTARSKPLGGEVEIYAYPFTDSPLTNILDIADMEPDGCYVVLVPANAAAATALGHHHVFLWFGCNSSVTETEAWEAYERSLKIDKGVRLWNETVLESPLEEVVRDGEEPDDLILALE</sequence>
<dbReference type="GeneID" id="40328299"/>
<gene>
    <name evidence="4" type="ORF">TraAM80_04366</name>
</gene>
<dbReference type="CDD" id="cd14498">
    <property type="entry name" value="DSP"/>
    <property type="match status" value="1"/>
</dbReference>
<feature type="compositionally biased region" description="Polar residues" evidence="1">
    <location>
        <begin position="391"/>
        <end position="400"/>
    </location>
</feature>
<dbReference type="AlphaFoldDB" id="A0A422NJU0"/>
<dbReference type="PANTHER" id="PTHR46381:SF2">
    <property type="entry name" value="MAP KINASE PHOSPHATASE"/>
    <property type="match status" value="1"/>
</dbReference>
<protein>
    <submittedName>
        <fullName evidence="4">Putative dual specificity protein phosphatase</fullName>
        <ecNumber evidence="4">3.1.3.-</ecNumber>
    </submittedName>
</protein>
<evidence type="ECO:0000259" key="3">
    <source>
        <dbReference type="PROSITE" id="PS50056"/>
    </source>
</evidence>
<keyword evidence="5" id="KW-1185">Reference proteome</keyword>
<feature type="domain" description="Tyrosine specific protein phosphatases" evidence="3">
    <location>
        <begin position="516"/>
        <end position="573"/>
    </location>
</feature>
<dbReference type="PANTHER" id="PTHR46381">
    <property type="entry name" value="MKPA PROTEIN"/>
    <property type="match status" value="1"/>
</dbReference>
<accession>A0A422NJU0</accession>
<feature type="region of interest" description="Disordered" evidence="1">
    <location>
        <begin position="821"/>
        <end position="847"/>
    </location>
</feature>
<dbReference type="FunFam" id="3.90.190.10:FF:000130">
    <property type="entry name" value="Dual specificity protein phosphatase, putative"/>
    <property type="match status" value="1"/>
</dbReference>
<dbReference type="RefSeq" id="XP_029238852.1">
    <property type="nucleotide sequence ID" value="XM_029381299.1"/>
</dbReference>
<dbReference type="InterPro" id="IPR029021">
    <property type="entry name" value="Prot-tyrosine_phosphatase-like"/>
</dbReference>
<feature type="region of interest" description="Disordered" evidence="1">
    <location>
        <begin position="366"/>
        <end position="400"/>
    </location>
</feature>
<reference evidence="4 5" key="1">
    <citation type="journal article" date="2018" name="BMC Genomics">
        <title>Genomic comparison of Trypanosoma conorhini and Trypanosoma rangeli to Trypanosoma cruzi strains of high and low virulence.</title>
        <authorList>
            <person name="Bradwell K.R."/>
            <person name="Koparde V.N."/>
            <person name="Matveyev A.V."/>
            <person name="Serrano M.G."/>
            <person name="Alves J.M."/>
            <person name="Parikh H."/>
            <person name="Huang B."/>
            <person name="Lee V."/>
            <person name="Espinosa-Alvarez O."/>
            <person name="Ortiz P.A."/>
            <person name="Costa-Martins A.G."/>
            <person name="Teixeira M.M."/>
            <person name="Buck G.A."/>
        </authorList>
    </citation>
    <scope>NUCLEOTIDE SEQUENCE [LARGE SCALE GENOMIC DNA]</scope>
    <source>
        <strain evidence="4 5">AM80</strain>
    </source>
</reference>
<dbReference type="Pfam" id="PF00782">
    <property type="entry name" value="DSPc"/>
    <property type="match status" value="1"/>
</dbReference>
<feature type="compositionally biased region" description="Polar residues" evidence="1">
    <location>
        <begin position="829"/>
        <end position="843"/>
    </location>
</feature>
<dbReference type="GO" id="GO:0016787">
    <property type="term" value="F:hydrolase activity"/>
    <property type="evidence" value="ECO:0007669"/>
    <property type="project" value="UniProtKB-KW"/>
</dbReference>
<dbReference type="OMA" id="YDGEEPD"/>
<dbReference type="EMBL" id="MKGL01000127">
    <property type="protein sequence ID" value="RNF05731.1"/>
    <property type="molecule type" value="Genomic_DNA"/>
</dbReference>
<evidence type="ECO:0000313" key="4">
    <source>
        <dbReference type="EMBL" id="RNF05731.1"/>
    </source>
</evidence>
<proteinExistence type="predicted"/>
<dbReference type="EC" id="3.1.3.-" evidence="4"/>
<keyword evidence="4" id="KW-0378">Hydrolase</keyword>
<organism evidence="4 5">
    <name type="scientific">Trypanosoma rangeli</name>
    <dbReference type="NCBI Taxonomy" id="5698"/>
    <lineage>
        <taxon>Eukaryota</taxon>
        <taxon>Discoba</taxon>
        <taxon>Euglenozoa</taxon>
        <taxon>Kinetoplastea</taxon>
        <taxon>Metakinetoplastina</taxon>
        <taxon>Trypanosomatida</taxon>
        <taxon>Trypanosomatidae</taxon>
        <taxon>Trypanosoma</taxon>
        <taxon>Herpetosoma</taxon>
    </lineage>
</organism>
<comment type="caution">
    <text evidence="4">The sequence shown here is derived from an EMBL/GenBank/DDBJ whole genome shotgun (WGS) entry which is preliminary data.</text>
</comment>
<feature type="region of interest" description="Disordered" evidence="1">
    <location>
        <begin position="865"/>
        <end position="887"/>
    </location>
</feature>
<dbReference type="Gene3D" id="3.90.190.10">
    <property type="entry name" value="Protein tyrosine phosphatase superfamily"/>
    <property type="match status" value="1"/>
</dbReference>
<feature type="compositionally biased region" description="Low complexity" evidence="1">
    <location>
        <begin position="865"/>
        <end position="885"/>
    </location>
</feature>
<evidence type="ECO:0000259" key="2">
    <source>
        <dbReference type="PROSITE" id="PS50054"/>
    </source>
</evidence>
<dbReference type="InterPro" id="IPR000340">
    <property type="entry name" value="Dual-sp_phosphatase_cat-dom"/>
</dbReference>
<evidence type="ECO:0000256" key="1">
    <source>
        <dbReference type="SAM" id="MobiDB-lite"/>
    </source>
</evidence>
<dbReference type="SUPFAM" id="SSF52799">
    <property type="entry name" value="(Phosphotyrosine protein) phosphatases II"/>
    <property type="match status" value="1"/>
</dbReference>
<dbReference type="Proteomes" id="UP000283634">
    <property type="component" value="Unassembled WGS sequence"/>
</dbReference>